<evidence type="ECO:0000256" key="11">
    <source>
        <dbReference type="ARBA" id="ARBA00022967"/>
    </source>
</evidence>
<feature type="transmembrane region" description="Helical" evidence="15">
    <location>
        <begin position="233"/>
        <end position="251"/>
    </location>
</feature>
<dbReference type="GO" id="GO:0005524">
    <property type="term" value="F:ATP binding"/>
    <property type="evidence" value="ECO:0007669"/>
    <property type="project" value="UniProtKB-UniRule"/>
</dbReference>
<dbReference type="SUPFAM" id="SSF56784">
    <property type="entry name" value="HAD-like"/>
    <property type="match status" value="1"/>
</dbReference>
<dbReference type="Pfam" id="PF12156">
    <property type="entry name" value="ATPase-cat_bd"/>
    <property type="match status" value="1"/>
</dbReference>
<evidence type="ECO:0000256" key="10">
    <source>
        <dbReference type="ARBA" id="ARBA00022842"/>
    </source>
</evidence>
<dbReference type="InterPro" id="IPR008250">
    <property type="entry name" value="ATPase_P-typ_transduc_dom_A_sf"/>
</dbReference>
<dbReference type="SFLD" id="SFLDF00027">
    <property type="entry name" value="p-type_atpase"/>
    <property type="match status" value="1"/>
</dbReference>
<dbReference type="InterPro" id="IPR023298">
    <property type="entry name" value="ATPase_P-typ_TM_dom_sf"/>
</dbReference>
<dbReference type="SUPFAM" id="SSF81653">
    <property type="entry name" value="Calcium ATPase, transduction domain A"/>
    <property type="match status" value="1"/>
</dbReference>
<dbReference type="InterPro" id="IPR001757">
    <property type="entry name" value="P_typ_ATPase"/>
</dbReference>
<keyword evidence="18" id="KW-1185">Reference proteome</keyword>
<dbReference type="InterPro" id="IPR027256">
    <property type="entry name" value="P-typ_ATPase_IB"/>
</dbReference>
<feature type="transmembrane region" description="Helical" evidence="15">
    <location>
        <begin position="257"/>
        <end position="276"/>
    </location>
</feature>
<dbReference type="Gene3D" id="3.40.50.1000">
    <property type="entry name" value="HAD superfamily/HAD-like"/>
    <property type="match status" value="1"/>
</dbReference>
<evidence type="ECO:0000256" key="9">
    <source>
        <dbReference type="ARBA" id="ARBA00022840"/>
    </source>
</evidence>
<gene>
    <name evidence="17" type="ORF">GCM10008090_28900</name>
</gene>
<feature type="transmembrane region" description="Helical" evidence="15">
    <location>
        <begin position="196"/>
        <end position="213"/>
    </location>
</feature>
<comment type="subcellular location">
    <subcellularLocation>
        <location evidence="1">Cell membrane</location>
        <topology evidence="1">Multi-pass membrane protein</topology>
    </subcellularLocation>
</comment>
<feature type="transmembrane region" description="Helical" evidence="15">
    <location>
        <begin position="442"/>
        <end position="465"/>
    </location>
</feature>
<keyword evidence="12 15" id="KW-1133">Transmembrane helix</keyword>
<reference evidence="17" key="1">
    <citation type="journal article" date="2014" name="Int. J. Syst. Evol. Microbiol.">
        <title>Complete genome sequence of Corynebacterium casei LMG S-19264T (=DSM 44701T), isolated from a smear-ripened cheese.</title>
        <authorList>
            <consortium name="US DOE Joint Genome Institute (JGI-PGF)"/>
            <person name="Walter F."/>
            <person name="Albersmeier A."/>
            <person name="Kalinowski J."/>
            <person name="Ruckert C."/>
        </authorList>
    </citation>
    <scope>NUCLEOTIDE SEQUENCE</scope>
    <source>
        <strain evidence="17">KCTC 12711</strain>
    </source>
</reference>
<organism evidence="17 18">
    <name type="scientific">Arenicella chitinivorans</name>
    <dbReference type="NCBI Taxonomy" id="1329800"/>
    <lineage>
        <taxon>Bacteria</taxon>
        <taxon>Pseudomonadati</taxon>
        <taxon>Pseudomonadota</taxon>
        <taxon>Gammaproteobacteria</taxon>
        <taxon>Arenicellales</taxon>
        <taxon>Arenicellaceae</taxon>
        <taxon>Arenicella</taxon>
    </lineage>
</organism>
<keyword evidence="13" id="KW-0406">Ion transport</keyword>
<dbReference type="InterPro" id="IPR006121">
    <property type="entry name" value="HMA_dom"/>
</dbReference>
<dbReference type="Pfam" id="PF00122">
    <property type="entry name" value="E1-E2_ATPase"/>
    <property type="match status" value="1"/>
</dbReference>
<dbReference type="InterPro" id="IPR044492">
    <property type="entry name" value="P_typ_ATPase_HD_dom"/>
</dbReference>
<dbReference type="GO" id="GO:0055070">
    <property type="term" value="P:copper ion homeostasis"/>
    <property type="evidence" value="ECO:0007669"/>
    <property type="project" value="TreeGrafter"/>
</dbReference>
<dbReference type="GO" id="GO:0016887">
    <property type="term" value="F:ATP hydrolysis activity"/>
    <property type="evidence" value="ECO:0007669"/>
    <property type="project" value="InterPro"/>
</dbReference>
<dbReference type="PROSITE" id="PS50846">
    <property type="entry name" value="HMA_2"/>
    <property type="match status" value="1"/>
</dbReference>
<evidence type="ECO:0000256" key="12">
    <source>
        <dbReference type="ARBA" id="ARBA00022989"/>
    </source>
</evidence>
<keyword evidence="14 15" id="KW-0472">Membrane</keyword>
<keyword evidence="10" id="KW-0460">Magnesium</keyword>
<dbReference type="GO" id="GO:0005507">
    <property type="term" value="F:copper ion binding"/>
    <property type="evidence" value="ECO:0007669"/>
    <property type="project" value="TreeGrafter"/>
</dbReference>
<dbReference type="Proteomes" id="UP000614811">
    <property type="component" value="Unassembled WGS sequence"/>
</dbReference>
<dbReference type="SFLD" id="SFLDS00003">
    <property type="entry name" value="Haloacid_Dehalogenase"/>
    <property type="match status" value="1"/>
</dbReference>
<dbReference type="Gene3D" id="2.70.150.10">
    <property type="entry name" value="Calcium-transporting ATPase, cytoplasmic transduction domain A"/>
    <property type="match status" value="1"/>
</dbReference>
<dbReference type="CDD" id="cd00371">
    <property type="entry name" value="HMA"/>
    <property type="match status" value="1"/>
</dbReference>
<keyword evidence="11" id="KW-1278">Translocase</keyword>
<dbReference type="NCBIfam" id="TIGR01525">
    <property type="entry name" value="ATPase-IB_hvy"/>
    <property type="match status" value="1"/>
</dbReference>
<evidence type="ECO:0000256" key="7">
    <source>
        <dbReference type="ARBA" id="ARBA00022723"/>
    </source>
</evidence>
<dbReference type="SFLD" id="SFLDG00002">
    <property type="entry name" value="C1.7:_P-type_atpase_like"/>
    <property type="match status" value="1"/>
</dbReference>
<reference evidence="17" key="2">
    <citation type="submission" date="2020-09" db="EMBL/GenBank/DDBJ databases">
        <authorList>
            <person name="Sun Q."/>
            <person name="Kim S."/>
        </authorList>
    </citation>
    <scope>NUCLEOTIDE SEQUENCE</scope>
    <source>
        <strain evidence="17">KCTC 12711</strain>
    </source>
</reference>
<dbReference type="InterPro" id="IPR023299">
    <property type="entry name" value="ATPase_P-typ_cyto_dom_N"/>
</dbReference>
<dbReference type="InterPro" id="IPR036412">
    <property type="entry name" value="HAD-like_sf"/>
</dbReference>
<dbReference type="PROSITE" id="PS00154">
    <property type="entry name" value="ATPASE_E1_E2"/>
    <property type="match status" value="1"/>
</dbReference>
<proteinExistence type="inferred from homology"/>
<dbReference type="Gene3D" id="3.40.1110.10">
    <property type="entry name" value="Calcium-transporting ATPase, cytoplasmic domain N"/>
    <property type="match status" value="1"/>
</dbReference>
<evidence type="ECO:0000256" key="4">
    <source>
        <dbReference type="ARBA" id="ARBA00022475"/>
    </source>
</evidence>
<dbReference type="Pfam" id="PF00702">
    <property type="entry name" value="Hydrolase"/>
    <property type="match status" value="1"/>
</dbReference>
<sequence>MCCLGCKAAAELITGSGLQQFYQHRQSRDPDAFYARVARADSLAPLAVLAQRWQYLDSVTDADEYLIVDTQGKRTLRLNVAGLYCASCSWLIERTITHQCQSARVHVDVGSGTVTLDVPETETSLALLVAAIAQLGYQPQPAKIGDYASRVAHQRGERLLALKRILVAGLGSMQVMTFAVATYVHGDSLPALYQRYFHLVSLLVATAVVFYSAKPFFSNALRDLQHRRMGMDVPVALAIGAAYASSVYTVLAGNNTHVYFDSAVMFTFFLSLGRFVEMQVRHRVLGAPDEVVGLLPARIRIDRCGASGRVQTLDIQPQQVAVGDRLKLNTNDIVPFDAQVLDGVAQIDESTITGEPDPVVREAGDALSAASRVVSGKVLIESRSGWADSSIARIENLLQSADRHAKEQAHWVETLSHHFVFAILTITVMVGGVWYWLDSTRIFEVCLAMLVASCPCAFSLAAPVARSASIRVLRRLGVLVSNPNALHTVRRVTLWCFDKTGTLTRGRPELVAVQRLSSLTEQQCLAIAASLEQQSDHVLSAAFQGITVSAEATNFYEETGFGVAATVGHQRFYLGQLSWVTSKLALADTSSVALLDDCVHTSIVTLGEAGYGLHAIFYLQDALRATSRDAVNWLTTQQAKTAILSGDRVSSVADVAKNLGVSAYYAQATPEQKVAILNRLHDQGEKVAMLGDGVNDAPVLAAADLSLAMSSGSDLAMSNADIVLLNGSLNQLHNLIAVANKTELITQQNKWWAIAYNGIALPVAAAGLLTPWLAAIGMSLSSLLVVLNTLRISRAVKTHKRSSFSNEDGN</sequence>
<dbReference type="PROSITE" id="PS01229">
    <property type="entry name" value="COF_2"/>
    <property type="match status" value="1"/>
</dbReference>
<evidence type="ECO:0000256" key="3">
    <source>
        <dbReference type="ARBA" id="ARBA00022448"/>
    </source>
</evidence>
<dbReference type="InterPro" id="IPR023214">
    <property type="entry name" value="HAD_sf"/>
</dbReference>
<dbReference type="InterPro" id="IPR021993">
    <property type="entry name" value="ATPase-cat-bd"/>
</dbReference>
<keyword evidence="9 15" id="KW-0067">ATP-binding</keyword>
<keyword evidence="8 15" id="KW-0547">Nucleotide-binding</keyword>
<protein>
    <submittedName>
        <fullName evidence="17">Cation-transporting P-type ATPase</fullName>
    </submittedName>
</protein>
<dbReference type="PANTHER" id="PTHR43520:SF5">
    <property type="entry name" value="CATION-TRANSPORTING P-TYPE ATPASE-RELATED"/>
    <property type="match status" value="1"/>
</dbReference>
<dbReference type="PANTHER" id="PTHR43520">
    <property type="entry name" value="ATP7, ISOFORM B"/>
    <property type="match status" value="1"/>
</dbReference>
<accession>A0A918VRR2</accession>
<evidence type="ECO:0000256" key="14">
    <source>
        <dbReference type="ARBA" id="ARBA00023136"/>
    </source>
</evidence>
<evidence type="ECO:0000259" key="16">
    <source>
        <dbReference type="PROSITE" id="PS50846"/>
    </source>
</evidence>
<keyword evidence="4 15" id="KW-1003">Cell membrane</keyword>
<evidence type="ECO:0000256" key="6">
    <source>
        <dbReference type="ARBA" id="ARBA00022692"/>
    </source>
</evidence>
<feature type="transmembrane region" description="Helical" evidence="15">
    <location>
        <begin position="165"/>
        <end position="184"/>
    </location>
</feature>
<dbReference type="PROSITE" id="PS01047">
    <property type="entry name" value="HMA_1"/>
    <property type="match status" value="1"/>
</dbReference>
<evidence type="ECO:0000256" key="2">
    <source>
        <dbReference type="ARBA" id="ARBA00006024"/>
    </source>
</evidence>
<evidence type="ECO:0000313" key="17">
    <source>
        <dbReference type="EMBL" id="GHA17429.1"/>
    </source>
</evidence>
<keyword evidence="3" id="KW-0813">Transport</keyword>
<dbReference type="AlphaFoldDB" id="A0A918VRR2"/>
<feature type="transmembrane region" description="Helical" evidence="15">
    <location>
        <begin position="419"/>
        <end position="436"/>
    </location>
</feature>
<evidence type="ECO:0000313" key="18">
    <source>
        <dbReference type="Proteomes" id="UP000614811"/>
    </source>
</evidence>
<dbReference type="Gene3D" id="3.30.70.100">
    <property type="match status" value="1"/>
</dbReference>
<feature type="domain" description="HMA" evidence="16">
    <location>
        <begin position="74"/>
        <end position="140"/>
    </location>
</feature>
<dbReference type="GO" id="GO:0043682">
    <property type="term" value="F:P-type divalent copper transporter activity"/>
    <property type="evidence" value="ECO:0007669"/>
    <property type="project" value="TreeGrafter"/>
</dbReference>
<evidence type="ECO:0000256" key="13">
    <source>
        <dbReference type="ARBA" id="ARBA00023065"/>
    </source>
</evidence>
<comment type="caution">
    <text evidence="17">The sequence shown here is derived from an EMBL/GenBank/DDBJ whole genome shotgun (WGS) entry which is preliminary data.</text>
</comment>
<dbReference type="InterPro" id="IPR018303">
    <property type="entry name" value="ATPase_P-typ_P_site"/>
</dbReference>
<dbReference type="InterPro" id="IPR059000">
    <property type="entry name" value="ATPase_P-type_domA"/>
</dbReference>
<dbReference type="SUPFAM" id="SSF81665">
    <property type="entry name" value="Calcium ATPase, transmembrane domain M"/>
    <property type="match status" value="1"/>
</dbReference>
<evidence type="ECO:0000256" key="8">
    <source>
        <dbReference type="ARBA" id="ARBA00022741"/>
    </source>
</evidence>
<name>A0A918VRR2_9GAMM</name>
<dbReference type="NCBIfam" id="TIGR01494">
    <property type="entry name" value="ATPase_P-type"/>
    <property type="match status" value="1"/>
</dbReference>
<dbReference type="EMBL" id="BMXA01000006">
    <property type="protein sequence ID" value="GHA17429.1"/>
    <property type="molecule type" value="Genomic_DNA"/>
</dbReference>
<feature type="transmembrane region" description="Helical" evidence="15">
    <location>
        <begin position="751"/>
        <end position="769"/>
    </location>
</feature>
<dbReference type="SUPFAM" id="SSF55008">
    <property type="entry name" value="HMA, heavy metal-associated domain"/>
    <property type="match status" value="1"/>
</dbReference>
<keyword evidence="5" id="KW-0597">Phosphoprotein</keyword>
<keyword evidence="7 15" id="KW-0479">Metal-binding</keyword>
<evidence type="ECO:0000256" key="15">
    <source>
        <dbReference type="RuleBase" id="RU362081"/>
    </source>
</evidence>
<evidence type="ECO:0000256" key="1">
    <source>
        <dbReference type="ARBA" id="ARBA00004651"/>
    </source>
</evidence>
<dbReference type="GO" id="GO:0005886">
    <property type="term" value="C:plasma membrane"/>
    <property type="evidence" value="ECO:0007669"/>
    <property type="project" value="UniProtKB-SubCell"/>
</dbReference>
<dbReference type="PRINTS" id="PR00119">
    <property type="entry name" value="CATATPASE"/>
</dbReference>
<dbReference type="InterPro" id="IPR036163">
    <property type="entry name" value="HMA_dom_sf"/>
</dbReference>
<comment type="similarity">
    <text evidence="2 15">Belongs to the cation transport ATPase (P-type) (TC 3.A.3) family. Type IB subfamily.</text>
</comment>
<evidence type="ECO:0000256" key="5">
    <source>
        <dbReference type="ARBA" id="ARBA00022553"/>
    </source>
</evidence>
<dbReference type="InterPro" id="IPR017969">
    <property type="entry name" value="Heavy-metal-associated_CS"/>
</dbReference>
<keyword evidence="6 15" id="KW-0812">Transmembrane</keyword>